<sequence length="215" mass="24001">MYQMLISLLILFNYFISGACLTTEELSEVKITCKMSPPGTIVFWFRVLETGIEAIGTFNIEGDPKMVPDSNVFDYRNMKRDKAILLKSFQKNRDSGIYGCGKLNGNKLDFGPLTSIEGHPEITPAVKAVTAHVTPGSTAKPCQCRTPAQTKSKLGEGCPIVIWAPLTAACSLIFLILIIIICHCNRIRTRRCPHHHRRKPKNVTPARQAMGDRYH</sequence>
<evidence type="ECO:0000256" key="1">
    <source>
        <dbReference type="ARBA" id="ARBA00004251"/>
    </source>
</evidence>
<keyword evidence="10" id="KW-1015">Disulfide bond</keyword>
<evidence type="ECO:0000256" key="16">
    <source>
        <dbReference type="SAM" id="SignalP"/>
    </source>
</evidence>
<dbReference type="Proteomes" id="UP000261540">
    <property type="component" value="Unplaced"/>
</dbReference>
<feature type="signal peptide" evidence="16">
    <location>
        <begin position="1"/>
        <end position="19"/>
    </location>
</feature>
<reference evidence="17" key="1">
    <citation type="submission" date="2025-08" db="UniProtKB">
        <authorList>
            <consortium name="Ensembl"/>
        </authorList>
    </citation>
    <scope>IDENTIFICATION</scope>
</reference>
<dbReference type="InterPro" id="IPR015468">
    <property type="entry name" value="CD8_asu"/>
</dbReference>
<evidence type="ECO:0000313" key="17">
    <source>
        <dbReference type="Ensembl" id="ENSPKIP00000038995.1"/>
    </source>
</evidence>
<feature type="transmembrane region" description="Helical" evidence="15">
    <location>
        <begin position="160"/>
        <end position="181"/>
    </location>
</feature>
<keyword evidence="8 15" id="KW-0472">Membrane</keyword>
<dbReference type="GeneTree" id="ENSGT00510000050969"/>
<dbReference type="CTD" id="925"/>
<keyword evidence="2" id="KW-1003">Cell membrane</keyword>
<keyword evidence="11" id="KW-0325">Glycoprotein</keyword>
<keyword evidence="7" id="KW-1064">Adaptive immunity</keyword>
<dbReference type="AlphaFoldDB" id="A0A3B3T8K1"/>
<evidence type="ECO:0000256" key="5">
    <source>
        <dbReference type="ARBA" id="ARBA00022859"/>
    </source>
</evidence>
<evidence type="ECO:0000256" key="13">
    <source>
        <dbReference type="ARBA" id="ARBA00023319"/>
    </source>
</evidence>
<evidence type="ECO:0000256" key="9">
    <source>
        <dbReference type="ARBA" id="ARBA00023139"/>
    </source>
</evidence>
<evidence type="ECO:0000313" key="18">
    <source>
        <dbReference type="Proteomes" id="UP000261540"/>
    </source>
</evidence>
<evidence type="ECO:0000256" key="4">
    <source>
        <dbReference type="ARBA" id="ARBA00022729"/>
    </source>
</evidence>
<comment type="subcellular location">
    <subcellularLocation>
        <location evidence="1">Cell membrane</location>
        <topology evidence="1">Single-pass type I membrane protein</topology>
    </subcellularLocation>
</comment>
<name>A0A3B3T8K1_9TELE</name>
<evidence type="ECO:0000256" key="2">
    <source>
        <dbReference type="ARBA" id="ARBA00022475"/>
    </source>
</evidence>
<keyword evidence="9" id="KW-0564">Palmitate</keyword>
<dbReference type="PANTHER" id="PTHR10441:SF2">
    <property type="entry name" value="T-CELL SURFACE GLYCOPROTEIN CD8 ALPHA CHAIN"/>
    <property type="match status" value="1"/>
</dbReference>
<dbReference type="GO" id="GO:0002250">
    <property type="term" value="P:adaptive immune response"/>
    <property type="evidence" value="ECO:0007669"/>
    <property type="project" value="UniProtKB-KW"/>
</dbReference>
<keyword evidence="6 15" id="KW-1133">Transmembrane helix</keyword>
<dbReference type="PANTHER" id="PTHR10441">
    <property type="entry name" value="CD8 ALPHA CHAIN"/>
    <property type="match status" value="1"/>
</dbReference>
<keyword evidence="3 15" id="KW-0812">Transmembrane</keyword>
<keyword evidence="13" id="KW-0393">Immunoglobulin domain</keyword>
<keyword evidence="18" id="KW-1185">Reference proteome</keyword>
<keyword evidence="12" id="KW-0449">Lipoprotein</keyword>
<feature type="region of interest" description="Disordered" evidence="14">
    <location>
        <begin position="193"/>
        <end position="215"/>
    </location>
</feature>
<evidence type="ECO:0000256" key="11">
    <source>
        <dbReference type="ARBA" id="ARBA00023180"/>
    </source>
</evidence>
<evidence type="ECO:0000256" key="8">
    <source>
        <dbReference type="ARBA" id="ARBA00023136"/>
    </source>
</evidence>
<dbReference type="SUPFAM" id="SSF48726">
    <property type="entry name" value="Immunoglobulin"/>
    <property type="match status" value="1"/>
</dbReference>
<accession>A0A3B3T8K1</accession>
<organism evidence="17 18">
    <name type="scientific">Paramormyrops kingsleyae</name>
    <dbReference type="NCBI Taxonomy" id="1676925"/>
    <lineage>
        <taxon>Eukaryota</taxon>
        <taxon>Metazoa</taxon>
        <taxon>Chordata</taxon>
        <taxon>Craniata</taxon>
        <taxon>Vertebrata</taxon>
        <taxon>Euteleostomi</taxon>
        <taxon>Actinopterygii</taxon>
        <taxon>Neopterygii</taxon>
        <taxon>Teleostei</taxon>
        <taxon>Osteoglossocephala</taxon>
        <taxon>Osteoglossomorpha</taxon>
        <taxon>Osteoglossiformes</taxon>
        <taxon>Mormyridae</taxon>
        <taxon>Paramormyrops</taxon>
    </lineage>
</organism>
<dbReference type="GeneID" id="111843814"/>
<keyword evidence="5" id="KW-0391">Immunity</keyword>
<dbReference type="InterPro" id="IPR036179">
    <property type="entry name" value="Ig-like_dom_sf"/>
</dbReference>
<protein>
    <submittedName>
        <fullName evidence="17">CD8a molecule</fullName>
    </submittedName>
</protein>
<evidence type="ECO:0000256" key="3">
    <source>
        <dbReference type="ARBA" id="ARBA00022692"/>
    </source>
</evidence>
<evidence type="ECO:0000256" key="7">
    <source>
        <dbReference type="ARBA" id="ARBA00023130"/>
    </source>
</evidence>
<dbReference type="STRING" id="1676925.ENSPKIP00000038995"/>
<evidence type="ECO:0000256" key="6">
    <source>
        <dbReference type="ARBA" id="ARBA00022989"/>
    </source>
</evidence>
<evidence type="ECO:0000256" key="15">
    <source>
        <dbReference type="SAM" id="Phobius"/>
    </source>
</evidence>
<evidence type="ECO:0000256" key="10">
    <source>
        <dbReference type="ARBA" id="ARBA00023157"/>
    </source>
</evidence>
<evidence type="ECO:0000256" key="12">
    <source>
        <dbReference type="ARBA" id="ARBA00023288"/>
    </source>
</evidence>
<dbReference type="Ensembl" id="ENSPKIT00000019994.1">
    <property type="protein sequence ID" value="ENSPKIP00000038995.1"/>
    <property type="gene ID" value="ENSPKIG00000016548.1"/>
</dbReference>
<proteinExistence type="predicted"/>
<reference evidence="17" key="2">
    <citation type="submission" date="2025-09" db="UniProtKB">
        <authorList>
            <consortium name="Ensembl"/>
        </authorList>
    </citation>
    <scope>IDENTIFICATION</scope>
</reference>
<keyword evidence="4 16" id="KW-0732">Signal</keyword>
<evidence type="ECO:0000256" key="14">
    <source>
        <dbReference type="SAM" id="MobiDB-lite"/>
    </source>
</evidence>
<feature type="chain" id="PRO_5017336197" evidence="16">
    <location>
        <begin position="20"/>
        <end position="215"/>
    </location>
</feature>
<dbReference type="RefSeq" id="XP_023667497.1">
    <property type="nucleotide sequence ID" value="XM_023811729.2"/>
</dbReference>
<dbReference type="GO" id="GO:0005886">
    <property type="term" value="C:plasma membrane"/>
    <property type="evidence" value="ECO:0007669"/>
    <property type="project" value="UniProtKB-SubCell"/>
</dbReference>